<evidence type="ECO:0000313" key="1">
    <source>
        <dbReference type="EMBL" id="KAJ4427634.1"/>
    </source>
</evidence>
<evidence type="ECO:0000313" key="2">
    <source>
        <dbReference type="Proteomes" id="UP001148838"/>
    </source>
</evidence>
<gene>
    <name evidence="1" type="ORF">ANN_25282</name>
</gene>
<evidence type="ECO:0008006" key="3">
    <source>
        <dbReference type="Google" id="ProtNLM"/>
    </source>
</evidence>
<comment type="caution">
    <text evidence="1">The sequence shown here is derived from an EMBL/GenBank/DDBJ whole genome shotgun (WGS) entry which is preliminary data.</text>
</comment>
<dbReference type="EMBL" id="JAJSOF020000038">
    <property type="protein sequence ID" value="KAJ4427634.1"/>
    <property type="molecule type" value="Genomic_DNA"/>
</dbReference>
<proteinExistence type="predicted"/>
<protein>
    <recommendedName>
        <fullName evidence="3">Reverse transcriptase</fullName>
    </recommendedName>
</protein>
<reference evidence="1 2" key="1">
    <citation type="journal article" date="2022" name="Allergy">
        <title>Genome assembly and annotation of Periplaneta americana reveal a comprehensive cockroach allergen profile.</title>
        <authorList>
            <person name="Wang L."/>
            <person name="Xiong Q."/>
            <person name="Saelim N."/>
            <person name="Wang L."/>
            <person name="Nong W."/>
            <person name="Wan A.T."/>
            <person name="Shi M."/>
            <person name="Liu X."/>
            <person name="Cao Q."/>
            <person name="Hui J.H.L."/>
            <person name="Sookrung N."/>
            <person name="Leung T.F."/>
            <person name="Tungtrongchitr A."/>
            <person name="Tsui S.K.W."/>
        </authorList>
    </citation>
    <scope>NUCLEOTIDE SEQUENCE [LARGE SCALE GENOMIC DNA]</scope>
    <source>
        <strain evidence="1">PWHHKU_190912</strain>
    </source>
</reference>
<organism evidence="1 2">
    <name type="scientific">Periplaneta americana</name>
    <name type="common">American cockroach</name>
    <name type="synonym">Blatta americana</name>
    <dbReference type="NCBI Taxonomy" id="6978"/>
    <lineage>
        <taxon>Eukaryota</taxon>
        <taxon>Metazoa</taxon>
        <taxon>Ecdysozoa</taxon>
        <taxon>Arthropoda</taxon>
        <taxon>Hexapoda</taxon>
        <taxon>Insecta</taxon>
        <taxon>Pterygota</taxon>
        <taxon>Neoptera</taxon>
        <taxon>Polyneoptera</taxon>
        <taxon>Dictyoptera</taxon>
        <taxon>Blattodea</taxon>
        <taxon>Blattoidea</taxon>
        <taxon>Blattidae</taxon>
        <taxon>Blattinae</taxon>
        <taxon>Periplaneta</taxon>
    </lineage>
</organism>
<sequence>MSQGSNTESYPTFAHIGFRETPGKNLNQDPFHYLLPDGMPFIGLHISHKNAIPRLGDHKFEAQPKVRYCSLTASHSELQELRTSNTKDVSCNASFELTEYGIRKVQDNREGLELNGLHQLLVYADDVNMLGENPQTIRENTGILLEASKEIGFEEHEQLDNLLDVLNILGKFNNFPNISHFSYVHEPKSKSRFGDFEVKGKGVIVYSDLPKANSWVSNRKGLSSSEWTNALKMSSNISAVRAIPGRTLSTTRCRHPDCSELETLGHVLGQCPKGELLINARHHRVRHALATSLKTLNWEIHEEVHCVSSDSSFRRADIIAINGRLKRALVLDPTIRFERNLNQATEVDIEKKSIYEPCLPYLSQKYNVPLKQWSVIGLLFGSRGSITKFTWNYLKELHIPFDYVMSILINIIKDSLQILHHHHLYFN</sequence>
<name>A0ABQ8S0X7_PERAM</name>
<dbReference type="Proteomes" id="UP001148838">
    <property type="component" value="Unassembled WGS sequence"/>
</dbReference>
<accession>A0ABQ8S0X7</accession>
<keyword evidence="2" id="KW-1185">Reference proteome</keyword>